<reference evidence="14 15" key="1">
    <citation type="journal article" date="2011" name="Proc. Natl. Acad. Sci. U.S.A.">
        <title>Comparative genomics of xylose-fermenting fungi for enhanced biofuel production.</title>
        <authorList>
            <person name="Wohlbach D.J."/>
            <person name="Kuo A."/>
            <person name="Sato T.K."/>
            <person name="Potts K.M."/>
            <person name="Salamov A.A."/>
            <person name="LaButti K.M."/>
            <person name="Sun H."/>
            <person name="Clum A."/>
            <person name="Pangilinan J.L."/>
            <person name="Lindquist E.A."/>
            <person name="Lucas S."/>
            <person name="Lapidus A."/>
            <person name="Jin M."/>
            <person name="Gunawan C."/>
            <person name="Balan V."/>
            <person name="Dale B.E."/>
            <person name="Jeffries T.W."/>
            <person name="Zinkel R."/>
            <person name="Barry K.W."/>
            <person name="Grigoriev I.V."/>
            <person name="Gasch A.P."/>
        </authorList>
    </citation>
    <scope>NUCLEOTIDE SEQUENCE [LARGE SCALE GENOMIC DNA]</scope>
    <source>
        <strain evidence="15">NRRL Y-27907 / 11-Y1</strain>
    </source>
</reference>
<dbReference type="Pfam" id="PF01230">
    <property type="entry name" value="HIT"/>
    <property type="match status" value="1"/>
</dbReference>
<dbReference type="EC" id="3.6.1.29" evidence="2 12"/>
<dbReference type="PANTHER" id="PTHR46243:SF1">
    <property type="entry name" value="BIS(5'-ADENOSYL)-TRIPHOSPHATASE"/>
    <property type="match status" value="1"/>
</dbReference>
<comment type="function">
    <text evidence="6">Cleaves A-5'-PPP-5'A to yield AMP and ADP. Can cleave all dinucleoside polyphosphates, provided the phosphate chain contains at least 3 phosphates and that 1 of the 2 bases composing the nucleotide is a purine. Is most effective on dinucleoside triphosphates. Negatively regulates intracellular dinucleoside polyphosphate levels, which elevate following heat shock.</text>
</comment>
<keyword evidence="4 12" id="KW-0547">Nucleotide-binding</keyword>
<dbReference type="InterPro" id="IPR051884">
    <property type="entry name" value="Bis(5'-adenosyl)-TPase_reg"/>
</dbReference>
<keyword evidence="15" id="KW-1185">Reference proteome</keyword>
<comment type="cofactor">
    <cofactor evidence="1 12">
        <name>Mn(2+)</name>
        <dbReference type="ChEBI" id="CHEBI:29035"/>
    </cofactor>
</comment>
<feature type="binding site" evidence="9">
    <location>
        <position position="112"/>
    </location>
    <ligand>
        <name>substrate</name>
    </ligand>
</feature>
<evidence type="ECO:0000313" key="14">
    <source>
        <dbReference type="EMBL" id="EGW31725.1"/>
    </source>
</evidence>
<feature type="domain" description="HIT" evidence="13">
    <location>
        <begin position="15"/>
        <end position="127"/>
    </location>
</feature>
<evidence type="ECO:0000256" key="8">
    <source>
        <dbReference type="PIRSR" id="PIRSR639383-1"/>
    </source>
</evidence>
<sequence length="192" mass="22614">MTNPMEMSLRTLKSTEVYFYKYLVTSQVFYQSQHTYALVNLKPLVPGHILVVPLRTSILRFSDLTPDESIDYMNTLQLIHKFIKYIYKADALNIAIQDGPESGQSVPHLHTHVIPRYATDGYGDRIYTLLEEENLEKRYEEFKRRKEAFINSSHENKLAKKDEERMERSEEIMKNEAEWLSQELAKFIETTT</sequence>
<dbReference type="GeneID" id="18874272"/>
<feature type="site" description="Important for induction of apoptosis" evidence="10">
    <location>
        <position position="127"/>
    </location>
</feature>
<dbReference type="eggNOG" id="KOG3379">
    <property type="taxonomic scope" value="Eukaryota"/>
</dbReference>
<evidence type="ECO:0000256" key="5">
    <source>
        <dbReference type="ARBA" id="ARBA00022801"/>
    </source>
</evidence>
<dbReference type="FunFam" id="3.30.428.10:FF:000011">
    <property type="entry name" value="Fragile histidine triad"/>
    <property type="match status" value="1"/>
</dbReference>
<dbReference type="InterPro" id="IPR011146">
    <property type="entry name" value="HIT-like"/>
</dbReference>
<dbReference type="InterPro" id="IPR019808">
    <property type="entry name" value="Histidine_triad_CS"/>
</dbReference>
<dbReference type="EMBL" id="GL996503">
    <property type="protein sequence ID" value="EGW31725.1"/>
    <property type="molecule type" value="Genomic_DNA"/>
</dbReference>
<feature type="binding site" evidence="9">
    <location>
        <position position="97"/>
    </location>
    <ligand>
        <name>substrate</name>
    </ligand>
</feature>
<dbReference type="RefSeq" id="XP_007376503.1">
    <property type="nucleotide sequence ID" value="XM_007376441.1"/>
</dbReference>
<dbReference type="InterPro" id="IPR039383">
    <property type="entry name" value="FHIT"/>
</dbReference>
<proteinExistence type="predicted"/>
<dbReference type="PANTHER" id="PTHR46243">
    <property type="entry name" value="BIS(5'-ADENOSYL)-TRIPHOSPHATASE"/>
    <property type="match status" value="1"/>
</dbReference>
<dbReference type="GO" id="GO:0047710">
    <property type="term" value="F:bis(5'-adenosyl)-triphosphatase activity"/>
    <property type="evidence" value="ECO:0007669"/>
    <property type="project" value="UniProtKB-UniRule"/>
</dbReference>
<evidence type="ECO:0000256" key="9">
    <source>
        <dbReference type="PIRSR" id="PIRSR639383-2"/>
    </source>
</evidence>
<dbReference type="OrthoDB" id="680339at2759"/>
<evidence type="ECO:0000256" key="7">
    <source>
        <dbReference type="ARBA" id="ARBA00047780"/>
    </source>
</evidence>
<dbReference type="HOGENOM" id="CLU_056776_7_2_1"/>
<evidence type="ECO:0000256" key="3">
    <source>
        <dbReference type="ARBA" id="ARBA00014605"/>
    </source>
</evidence>
<dbReference type="Proteomes" id="UP000000709">
    <property type="component" value="Unassembled WGS sequence"/>
</dbReference>
<feature type="binding site" evidence="9">
    <location>
        <begin position="103"/>
        <end position="106"/>
    </location>
    <ligand>
        <name>substrate</name>
    </ligand>
</feature>
<accession>G3ARB8</accession>
<dbReference type="GO" id="GO:0004081">
    <property type="term" value="F:bis(5'-nucleosyl)-tetraphosphatase (asymmetrical) activity"/>
    <property type="evidence" value="ECO:0007669"/>
    <property type="project" value="EnsemblFungi"/>
</dbReference>
<evidence type="ECO:0000313" key="15">
    <source>
        <dbReference type="Proteomes" id="UP000000709"/>
    </source>
</evidence>
<evidence type="ECO:0000256" key="2">
    <source>
        <dbReference type="ARBA" id="ARBA00012377"/>
    </source>
</evidence>
<dbReference type="PROSITE" id="PS00892">
    <property type="entry name" value="HIT_1"/>
    <property type="match status" value="1"/>
</dbReference>
<evidence type="ECO:0000259" key="13">
    <source>
        <dbReference type="PROSITE" id="PS51084"/>
    </source>
</evidence>
<feature type="short sequence motif" description="Histidine triad motif" evidence="11">
    <location>
        <begin position="108"/>
        <end position="112"/>
    </location>
</feature>
<evidence type="ECO:0000256" key="4">
    <source>
        <dbReference type="ARBA" id="ARBA00022741"/>
    </source>
</evidence>
<dbReference type="SUPFAM" id="SSF54197">
    <property type="entry name" value="HIT-like"/>
    <property type="match status" value="1"/>
</dbReference>
<evidence type="ECO:0000256" key="1">
    <source>
        <dbReference type="ARBA" id="ARBA00001936"/>
    </source>
</evidence>
<evidence type="ECO:0000256" key="10">
    <source>
        <dbReference type="PIRSR" id="PIRSR639383-3"/>
    </source>
</evidence>
<evidence type="ECO:0000256" key="12">
    <source>
        <dbReference type="RuleBase" id="RU366076"/>
    </source>
</evidence>
<protein>
    <recommendedName>
        <fullName evidence="3 12">Bis(5'-adenosyl)-triphosphatase</fullName>
        <ecNumber evidence="2 12">3.6.1.29</ecNumber>
    </recommendedName>
</protein>
<dbReference type="InterPro" id="IPR036265">
    <property type="entry name" value="HIT-like_sf"/>
</dbReference>
<keyword evidence="5 12" id="KW-0378">Hydrolase</keyword>
<name>G3ARB8_SPAPN</name>
<dbReference type="FunCoup" id="G3ARB8">
    <property type="interactions" value="164"/>
</dbReference>
<dbReference type="GO" id="GO:0000166">
    <property type="term" value="F:nucleotide binding"/>
    <property type="evidence" value="ECO:0007669"/>
    <property type="project" value="UniProtKB-KW"/>
</dbReference>
<comment type="catalytic activity">
    <reaction evidence="7 12">
        <text>P(1),P(3)-bis(5'-adenosyl) triphosphate + H2O = AMP + ADP + 2 H(+)</text>
        <dbReference type="Rhea" id="RHEA:13893"/>
        <dbReference type="ChEBI" id="CHEBI:15377"/>
        <dbReference type="ChEBI" id="CHEBI:15378"/>
        <dbReference type="ChEBI" id="CHEBI:58529"/>
        <dbReference type="ChEBI" id="CHEBI:456215"/>
        <dbReference type="ChEBI" id="CHEBI:456216"/>
        <dbReference type="EC" id="3.6.1.29"/>
    </reaction>
</comment>
<dbReference type="CDD" id="cd01275">
    <property type="entry name" value="FHIT"/>
    <property type="match status" value="1"/>
</dbReference>
<evidence type="ECO:0000256" key="11">
    <source>
        <dbReference type="PROSITE-ProRule" id="PRU00464"/>
    </source>
</evidence>
<dbReference type="PROSITE" id="PS51084">
    <property type="entry name" value="HIT_2"/>
    <property type="match status" value="1"/>
</dbReference>
<dbReference type="STRING" id="619300.G3ARB8"/>
<feature type="active site" description="Tele-AMP-histidine intermediate" evidence="8">
    <location>
        <position position="110"/>
    </location>
</feature>
<dbReference type="GO" id="GO:0015964">
    <property type="term" value="P:diadenosine triphosphate catabolic process"/>
    <property type="evidence" value="ECO:0007669"/>
    <property type="project" value="EnsemblFungi"/>
</dbReference>
<evidence type="ECO:0000256" key="6">
    <source>
        <dbReference type="ARBA" id="ARBA00025241"/>
    </source>
</evidence>
<dbReference type="OMA" id="RTIKFGP"/>
<dbReference type="AlphaFoldDB" id="G3ARB8"/>
<dbReference type="InParanoid" id="G3ARB8"/>
<organism evidence="15">
    <name type="scientific">Spathaspora passalidarum (strain NRRL Y-27907 / 11-Y1)</name>
    <dbReference type="NCBI Taxonomy" id="619300"/>
    <lineage>
        <taxon>Eukaryota</taxon>
        <taxon>Fungi</taxon>
        <taxon>Dikarya</taxon>
        <taxon>Ascomycota</taxon>
        <taxon>Saccharomycotina</taxon>
        <taxon>Pichiomycetes</taxon>
        <taxon>Debaryomycetaceae</taxon>
        <taxon>Spathaspora</taxon>
    </lineage>
</organism>
<feature type="binding site" evidence="9">
    <location>
        <position position="40"/>
    </location>
    <ligand>
        <name>substrate</name>
    </ligand>
</feature>
<gene>
    <name evidence="14" type="ORF">SPAPADRAFT_62330</name>
</gene>
<dbReference type="Gene3D" id="3.30.428.10">
    <property type="entry name" value="HIT-like"/>
    <property type="match status" value="1"/>
</dbReference>
<dbReference type="KEGG" id="spaa:SPAPADRAFT_62330"/>